<dbReference type="GO" id="GO:0046872">
    <property type="term" value="F:metal ion binding"/>
    <property type="evidence" value="ECO:0007669"/>
    <property type="project" value="UniProtKB-KW"/>
</dbReference>
<sequence>MAGGSILTLATGLSRILISFFPIGILGTFKLVRGVAWLSQDKQVPSASPDAEEFWKMWCDGERGVRLTHEEAASLVNAPAAPNDGLVSPDGRTAYSWPMPKGWRGRGEQEKPDEDDTYAYAKWEKRQESRIHRAFFWLPNLPPASVRYYHELSPAEQGQVDALRRYWSSLQTFKDRLRVARWLVATLVGIPIILLLLVWATGLERVPLTGRWRLILLTADEEDAISTSLEGPNWFKSVINLLTTPEHPAPPIVPLSDWLERVENDDDTRPIGFVGLWPPPSEYPLKPRARAAARLHAALPGGDRESGTEHLELGPPYNIMIMEAPDKNAFSYGFGGKGAGGIVIFTGLLDDILRRGAPPAEPSPPPQPQGIFASLFSGSPPRPIVAPPMPTHEQTLHLAIVIAHEMAHLLLSHHLETLSHQQVLWPSVVGLSMDLVRAFIWPFTLFLGPTVNDALANIGRVGTEELSNRYGHIGFEFKHEFEADFAALRLLTHAGFDPQAAVDNFADSMASLQEIQSEPEPWWSLFKLWSWMRHPTSEERVEAMRVELERWREVERRAEAD</sequence>
<dbReference type="GO" id="GO:0034982">
    <property type="term" value="P:mitochondrial protein processing"/>
    <property type="evidence" value="ECO:0007669"/>
    <property type="project" value="TreeGrafter"/>
</dbReference>
<keyword evidence="7" id="KW-0812">Transmembrane</keyword>
<gene>
    <name evidence="9" type="ORF">EHS24_005165</name>
</gene>
<dbReference type="OrthoDB" id="7464992at2759"/>
<keyword evidence="7" id="KW-1133">Transmembrane helix</keyword>
<keyword evidence="4" id="KW-0378">Hydrolase</keyword>
<comment type="cofactor">
    <cofactor evidence="1">
        <name>Zn(2+)</name>
        <dbReference type="ChEBI" id="CHEBI:29105"/>
    </cofactor>
</comment>
<reference evidence="9 10" key="1">
    <citation type="submission" date="2018-11" db="EMBL/GenBank/DDBJ databases">
        <title>Genome sequence of Apiotrichum porosum DSM 27194.</title>
        <authorList>
            <person name="Aliyu H."/>
            <person name="Gorte O."/>
            <person name="Ochsenreither K."/>
        </authorList>
    </citation>
    <scope>NUCLEOTIDE SEQUENCE [LARGE SCALE GENOMIC DNA]</scope>
    <source>
        <strain evidence="9 10">DSM 27194</strain>
    </source>
</reference>
<protein>
    <recommendedName>
        <fullName evidence="8">Peptidase M48 domain-containing protein</fullName>
    </recommendedName>
</protein>
<dbReference type="STRING" id="105984.A0A427Y721"/>
<accession>A0A427Y721</accession>
<keyword evidence="10" id="KW-1185">Reference proteome</keyword>
<keyword evidence="3" id="KW-0479">Metal-binding</keyword>
<dbReference type="PANTHER" id="PTHR22726:SF18">
    <property type="entry name" value="PEPTIDASE M48 DOMAIN-CONTAINING PROTEIN"/>
    <property type="match status" value="1"/>
</dbReference>
<keyword evidence="6" id="KW-0482">Metalloprotease</keyword>
<evidence type="ECO:0000256" key="4">
    <source>
        <dbReference type="ARBA" id="ARBA00022801"/>
    </source>
</evidence>
<evidence type="ECO:0000256" key="3">
    <source>
        <dbReference type="ARBA" id="ARBA00022723"/>
    </source>
</evidence>
<name>A0A427Y721_9TREE</name>
<dbReference type="GO" id="GO:0006515">
    <property type="term" value="P:protein quality control for misfolded or incompletely synthesized proteins"/>
    <property type="evidence" value="ECO:0007669"/>
    <property type="project" value="TreeGrafter"/>
</dbReference>
<evidence type="ECO:0000256" key="1">
    <source>
        <dbReference type="ARBA" id="ARBA00001947"/>
    </source>
</evidence>
<keyword evidence="5" id="KW-0862">Zinc</keyword>
<evidence type="ECO:0000313" key="9">
    <source>
        <dbReference type="EMBL" id="RSH86887.1"/>
    </source>
</evidence>
<keyword evidence="2" id="KW-0645">Protease</keyword>
<keyword evidence="7" id="KW-0472">Membrane</keyword>
<comment type="caution">
    <text evidence="9">The sequence shown here is derived from an EMBL/GenBank/DDBJ whole genome shotgun (WGS) entry which is preliminary data.</text>
</comment>
<dbReference type="AlphaFoldDB" id="A0A427Y721"/>
<evidence type="ECO:0000256" key="5">
    <source>
        <dbReference type="ARBA" id="ARBA00022833"/>
    </source>
</evidence>
<dbReference type="EMBL" id="RSCE01000002">
    <property type="protein sequence ID" value="RSH86887.1"/>
    <property type="molecule type" value="Genomic_DNA"/>
</dbReference>
<dbReference type="Proteomes" id="UP000279236">
    <property type="component" value="Unassembled WGS sequence"/>
</dbReference>
<evidence type="ECO:0000256" key="7">
    <source>
        <dbReference type="SAM" id="Phobius"/>
    </source>
</evidence>
<dbReference type="InterPro" id="IPR051156">
    <property type="entry name" value="Mito/Outer_Membr_Metalloprot"/>
</dbReference>
<dbReference type="GeneID" id="39589708"/>
<dbReference type="PANTHER" id="PTHR22726">
    <property type="entry name" value="METALLOENDOPEPTIDASE OMA1"/>
    <property type="match status" value="1"/>
</dbReference>
<dbReference type="Pfam" id="PF01435">
    <property type="entry name" value="Peptidase_M48"/>
    <property type="match status" value="1"/>
</dbReference>
<feature type="transmembrane region" description="Helical" evidence="7">
    <location>
        <begin position="12"/>
        <end position="32"/>
    </location>
</feature>
<dbReference type="RefSeq" id="XP_028479672.1">
    <property type="nucleotide sequence ID" value="XM_028620700.1"/>
</dbReference>
<feature type="transmembrane region" description="Helical" evidence="7">
    <location>
        <begin position="179"/>
        <end position="200"/>
    </location>
</feature>
<organism evidence="9 10">
    <name type="scientific">Apiotrichum porosum</name>
    <dbReference type="NCBI Taxonomy" id="105984"/>
    <lineage>
        <taxon>Eukaryota</taxon>
        <taxon>Fungi</taxon>
        <taxon>Dikarya</taxon>
        <taxon>Basidiomycota</taxon>
        <taxon>Agaricomycotina</taxon>
        <taxon>Tremellomycetes</taxon>
        <taxon>Trichosporonales</taxon>
        <taxon>Trichosporonaceae</taxon>
        <taxon>Apiotrichum</taxon>
    </lineage>
</organism>
<evidence type="ECO:0000259" key="8">
    <source>
        <dbReference type="Pfam" id="PF01435"/>
    </source>
</evidence>
<proteinExistence type="predicted"/>
<dbReference type="GO" id="GO:0005743">
    <property type="term" value="C:mitochondrial inner membrane"/>
    <property type="evidence" value="ECO:0007669"/>
    <property type="project" value="TreeGrafter"/>
</dbReference>
<dbReference type="InterPro" id="IPR001915">
    <property type="entry name" value="Peptidase_M48"/>
</dbReference>
<evidence type="ECO:0000256" key="6">
    <source>
        <dbReference type="ARBA" id="ARBA00023049"/>
    </source>
</evidence>
<dbReference type="GO" id="GO:0004222">
    <property type="term" value="F:metalloendopeptidase activity"/>
    <property type="evidence" value="ECO:0007669"/>
    <property type="project" value="InterPro"/>
</dbReference>
<evidence type="ECO:0000256" key="2">
    <source>
        <dbReference type="ARBA" id="ARBA00022670"/>
    </source>
</evidence>
<feature type="domain" description="Peptidase M48" evidence="8">
    <location>
        <begin position="315"/>
        <end position="545"/>
    </location>
</feature>
<evidence type="ECO:0000313" key="10">
    <source>
        <dbReference type="Proteomes" id="UP000279236"/>
    </source>
</evidence>